<dbReference type="Proteomes" id="UP000236447">
    <property type="component" value="Chromosome"/>
</dbReference>
<reference evidence="1 2" key="2">
    <citation type="journal article" date="2017" name="Genome Biol. Evol.">
        <title>Trajectories and Drivers of Genome Evolution in Surface-Associated Marine Phaeobacter.</title>
        <authorList>
            <person name="Freese H.M."/>
            <person name="Sikorski J."/>
            <person name="Bunk B."/>
            <person name="Scheuner C."/>
            <person name="Meier-Kolthoff J.P."/>
            <person name="Sproer C."/>
            <person name="Gram L."/>
            <person name="Overmann J."/>
        </authorList>
    </citation>
    <scope>NUCLEOTIDE SEQUENCE [LARGE SCALE GENOMIC DNA]</scope>
    <source>
        <strain evidence="1 2">P88</strain>
    </source>
</reference>
<name>A0A2I7K9S3_9RHOB</name>
<protein>
    <submittedName>
        <fullName evidence="1">Uncharacterized protein</fullName>
    </submittedName>
</protein>
<evidence type="ECO:0000313" key="2">
    <source>
        <dbReference type="Proteomes" id="UP000236447"/>
    </source>
</evidence>
<sequence length="240" mass="25900">MTEHVVIVAPDGVARLQAEADRIAAIKARGAVPLACGDELPEAPARGAFRVFEPMRLRSVGSGEYEAQHVGYRGRSAIRNADVFDVMAAAAARKKKSPPFTPGQVAMGRHYRNLVERHACAGLRCSSLEAVCSGGGGQGGEFIDAVLRDREEISLMRRRIGTGSAIEVRRVRPSKRGSRMTITDQRLVDMVCIEGKSLRDVLESHGWSVYGETTKAVRQALAGLLDAMAGPVYTGRIQSL</sequence>
<proteinExistence type="predicted"/>
<dbReference type="AlphaFoldDB" id="A0A2I7K9S3"/>
<gene>
    <name evidence="1" type="ORF">PhaeoP88_01977</name>
</gene>
<reference evidence="1 2" key="1">
    <citation type="journal article" date="2017" name="Front. Microbiol.">
        <title>Phaeobacter piscinae sp. nov., a species of the Roseobacter group and potential aquaculture probiont.</title>
        <authorList>
            <person name="Sonnenschein E.C."/>
            <person name="Phippen C.B.W."/>
            <person name="Nielsen K.F."/>
            <person name="Mateiu R.V."/>
            <person name="Melchiorsen J."/>
            <person name="Gram L."/>
            <person name="Overmann J."/>
            <person name="Freese H.M."/>
        </authorList>
    </citation>
    <scope>NUCLEOTIDE SEQUENCE [LARGE SCALE GENOMIC DNA]</scope>
    <source>
        <strain evidence="1 2">P88</strain>
    </source>
</reference>
<dbReference type="EMBL" id="CP010725">
    <property type="protein sequence ID" value="AUQ99347.1"/>
    <property type="molecule type" value="Genomic_DNA"/>
</dbReference>
<organism evidence="1 2">
    <name type="scientific">Phaeobacter inhibens</name>
    <dbReference type="NCBI Taxonomy" id="221822"/>
    <lineage>
        <taxon>Bacteria</taxon>
        <taxon>Pseudomonadati</taxon>
        <taxon>Pseudomonadota</taxon>
        <taxon>Alphaproteobacteria</taxon>
        <taxon>Rhodobacterales</taxon>
        <taxon>Roseobacteraceae</taxon>
        <taxon>Phaeobacter</taxon>
    </lineage>
</organism>
<evidence type="ECO:0000313" key="1">
    <source>
        <dbReference type="EMBL" id="AUQ99347.1"/>
    </source>
</evidence>
<accession>A0A2I7K9S3</accession>
<dbReference type="RefSeq" id="WP_102883612.1">
    <property type="nucleotide sequence ID" value="NZ_CP010725.1"/>
</dbReference>